<gene>
    <name evidence="2" type="ORF">SAMN05216366_10396</name>
</gene>
<accession>A0A1H0NIM0</accession>
<dbReference type="InterPro" id="IPR025217">
    <property type="entry name" value="DUF3944"/>
</dbReference>
<dbReference type="OrthoDB" id="9128717at2"/>
<dbReference type="Pfam" id="PF13099">
    <property type="entry name" value="DUF3944"/>
    <property type="match status" value="1"/>
</dbReference>
<proteinExistence type="predicted"/>
<dbReference type="Proteomes" id="UP000182412">
    <property type="component" value="Unassembled WGS sequence"/>
</dbReference>
<sequence>MTYRNDEDLEILSIAENDDLQVLVDYLTRDEDGDLRLTEELTSTSGYKNNRNNPNAYWQDIAAELQCFGGNTFVNFLRGGEGVTYREVLCDVCDYLNVNYNSDASISVIEMNLLCKILIKALDEMDDDQMKELIDNLDIKVNHFTKQAVIAALQMMILKTGFSPYKISVIVANAVARTLLGRGISVAGNAALTKAISVFAGPVGIALNALWLAIDIAGPAYRVTVPAVIQVAYIRAKYNSY</sequence>
<evidence type="ECO:0000313" key="2">
    <source>
        <dbReference type="EMBL" id="SDO92617.1"/>
    </source>
</evidence>
<organism evidence="2 3">
    <name type="scientific">Selenomonas ruminantium</name>
    <dbReference type="NCBI Taxonomy" id="971"/>
    <lineage>
        <taxon>Bacteria</taxon>
        <taxon>Bacillati</taxon>
        <taxon>Bacillota</taxon>
        <taxon>Negativicutes</taxon>
        <taxon>Selenomonadales</taxon>
        <taxon>Selenomonadaceae</taxon>
        <taxon>Selenomonas</taxon>
    </lineage>
</organism>
<dbReference type="RefSeq" id="WP_074571298.1">
    <property type="nucleotide sequence ID" value="NZ_FNJQ01000003.1"/>
</dbReference>
<dbReference type="EMBL" id="FNJQ01000003">
    <property type="protein sequence ID" value="SDO92617.1"/>
    <property type="molecule type" value="Genomic_DNA"/>
</dbReference>
<evidence type="ECO:0000259" key="1">
    <source>
        <dbReference type="Pfam" id="PF13099"/>
    </source>
</evidence>
<reference evidence="2 3" key="1">
    <citation type="submission" date="2016-10" db="EMBL/GenBank/DDBJ databases">
        <authorList>
            <person name="de Groot N.N."/>
        </authorList>
    </citation>
    <scope>NUCLEOTIDE SEQUENCE [LARGE SCALE GENOMIC DNA]</scope>
    <source>
        <strain evidence="2 3">S137</strain>
    </source>
</reference>
<feature type="domain" description="DUF3944" evidence="1">
    <location>
        <begin position="3"/>
        <end position="37"/>
    </location>
</feature>
<dbReference type="AlphaFoldDB" id="A0A1H0NIM0"/>
<evidence type="ECO:0000313" key="3">
    <source>
        <dbReference type="Proteomes" id="UP000182412"/>
    </source>
</evidence>
<name>A0A1H0NIM0_SELRU</name>
<protein>
    <submittedName>
        <fullName evidence="2">Uncharacterized protein YaaW, UPF0174 family</fullName>
    </submittedName>
</protein>